<accession>A0A1Q9BR91</accession>
<protein>
    <submittedName>
        <fullName evidence="1">Uncharacterized protein</fullName>
    </submittedName>
</protein>
<gene>
    <name evidence="1" type="ORF">AK812_SmicGene47645</name>
</gene>
<organism evidence="1 2">
    <name type="scientific">Symbiodinium microadriaticum</name>
    <name type="common">Dinoflagellate</name>
    <name type="synonym">Zooxanthella microadriatica</name>
    <dbReference type="NCBI Taxonomy" id="2951"/>
    <lineage>
        <taxon>Eukaryota</taxon>
        <taxon>Sar</taxon>
        <taxon>Alveolata</taxon>
        <taxon>Dinophyceae</taxon>
        <taxon>Suessiales</taxon>
        <taxon>Symbiodiniaceae</taxon>
        <taxon>Symbiodinium</taxon>
    </lineage>
</organism>
<feature type="non-terminal residue" evidence="1">
    <location>
        <position position="60"/>
    </location>
</feature>
<feature type="non-terminal residue" evidence="1">
    <location>
        <position position="1"/>
    </location>
</feature>
<evidence type="ECO:0000313" key="1">
    <source>
        <dbReference type="EMBL" id="OLP73208.1"/>
    </source>
</evidence>
<reference evidence="1 2" key="1">
    <citation type="submission" date="2016-02" db="EMBL/GenBank/DDBJ databases">
        <title>Genome analysis of coral dinoflagellate symbionts highlights evolutionary adaptations to a symbiotic lifestyle.</title>
        <authorList>
            <person name="Aranda M."/>
            <person name="Li Y."/>
            <person name="Liew Y.J."/>
            <person name="Baumgarten S."/>
            <person name="Simakov O."/>
            <person name="Wilson M."/>
            <person name="Piel J."/>
            <person name="Ashoor H."/>
            <person name="Bougouffa S."/>
            <person name="Bajic V.B."/>
            <person name="Ryu T."/>
            <person name="Ravasi T."/>
            <person name="Bayer T."/>
            <person name="Micklem G."/>
            <person name="Kim H."/>
            <person name="Bhak J."/>
            <person name="Lajeunesse T.C."/>
            <person name="Voolstra C.R."/>
        </authorList>
    </citation>
    <scope>NUCLEOTIDE SEQUENCE [LARGE SCALE GENOMIC DNA]</scope>
    <source>
        <strain evidence="1 2">CCMP2467</strain>
    </source>
</reference>
<dbReference type="EMBL" id="LSRX01006059">
    <property type="protein sequence ID" value="OLP73208.1"/>
    <property type="molecule type" value="Genomic_DNA"/>
</dbReference>
<evidence type="ECO:0000313" key="2">
    <source>
        <dbReference type="Proteomes" id="UP000186817"/>
    </source>
</evidence>
<name>A0A1Q9BR91_SYMMI</name>
<comment type="caution">
    <text evidence="1">The sequence shown here is derived from an EMBL/GenBank/DDBJ whole genome shotgun (WGS) entry which is preliminary data.</text>
</comment>
<proteinExistence type="predicted"/>
<keyword evidence="2" id="KW-1185">Reference proteome</keyword>
<dbReference type="Proteomes" id="UP000186817">
    <property type="component" value="Unassembled WGS sequence"/>
</dbReference>
<sequence>TSSSWTRTAQVKWTSTSSFGGTPPGASVRACSCRIPSARFASSRRPMAWMSTSLTRRTTP</sequence>
<dbReference type="AlphaFoldDB" id="A0A1Q9BR91"/>